<dbReference type="InterPro" id="IPR006680">
    <property type="entry name" value="Amidohydro-rel"/>
</dbReference>
<dbReference type="KEGG" id="mpaf:R5R33_10365"/>
<evidence type="ECO:0000256" key="1">
    <source>
        <dbReference type="SAM" id="SignalP"/>
    </source>
</evidence>
<dbReference type="InterPro" id="IPR032466">
    <property type="entry name" value="Metal_Hydrolase"/>
</dbReference>
<keyword evidence="4" id="KW-1185">Reference proteome</keyword>
<name>A0AAU0MUK8_9GAMM</name>
<dbReference type="SUPFAM" id="SSF51556">
    <property type="entry name" value="Metallo-dependent hydrolases"/>
    <property type="match status" value="1"/>
</dbReference>
<evidence type="ECO:0000313" key="3">
    <source>
        <dbReference type="EMBL" id="WOX04147.1"/>
    </source>
</evidence>
<evidence type="ECO:0000259" key="2">
    <source>
        <dbReference type="Pfam" id="PF04909"/>
    </source>
</evidence>
<feature type="domain" description="Amidohydrolase-related" evidence="2">
    <location>
        <begin position="33"/>
        <end position="314"/>
    </location>
</feature>
<gene>
    <name evidence="3" type="ORF">R5R33_10365</name>
</gene>
<dbReference type="EMBL" id="CP137555">
    <property type="protein sequence ID" value="WOX04147.1"/>
    <property type="molecule type" value="Genomic_DNA"/>
</dbReference>
<evidence type="ECO:0000313" key="4">
    <source>
        <dbReference type="Proteomes" id="UP001302477"/>
    </source>
</evidence>
<dbReference type="Pfam" id="PF04909">
    <property type="entry name" value="Amidohydro_2"/>
    <property type="match status" value="1"/>
</dbReference>
<feature type="chain" id="PRO_5043748202" evidence="1">
    <location>
        <begin position="21"/>
        <end position="329"/>
    </location>
</feature>
<dbReference type="GO" id="GO:0016787">
    <property type="term" value="F:hydrolase activity"/>
    <property type="evidence" value="ECO:0007669"/>
    <property type="project" value="InterPro"/>
</dbReference>
<keyword evidence="1" id="KW-0732">Signal</keyword>
<accession>A0AAU0MUK8</accession>
<dbReference type="Gene3D" id="3.20.20.140">
    <property type="entry name" value="Metal-dependent hydrolases"/>
    <property type="match status" value="1"/>
</dbReference>
<organism evidence="3 4">
    <name type="scientific">Microbulbifer pacificus</name>
    <dbReference type="NCBI Taxonomy" id="407164"/>
    <lineage>
        <taxon>Bacteria</taxon>
        <taxon>Pseudomonadati</taxon>
        <taxon>Pseudomonadota</taxon>
        <taxon>Gammaproteobacteria</taxon>
        <taxon>Cellvibrionales</taxon>
        <taxon>Microbulbiferaceae</taxon>
        <taxon>Microbulbifer</taxon>
    </lineage>
</organism>
<proteinExistence type="predicted"/>
<dbReference type="AlphaFoldDB" id="A0AAU0MUK8"/>
<sequence>MKIKSLITCMPLLFAALHSAANPEGAKAVGPIIDMHMHAGPGNENSSLYRRAPGETVDDASLRWFRAELDRYDVQLGLVGGPVSDALRFQQAAPERLWAGIIFPCVNGREPNGWRCFSSGADMPDLVWLRSEIEAGRIKFLGELLNVYAGVSPQDTRMMPYYDLAAEYDIPVSVHADEGPPPNSPVRLAGCCPDFNGDYANPALYRPLLEKYPHLRLLLMHTIRDESVSEAIKLMDDYPNVYMDTSPMSKVPREWVHASLKRITEAGHGDRIVFGSDYWGSIGAGIEVIESASFLTVEQKRGIYFDNAARFLRLKSEKEHPTGVVAGKN</sequence>
<feature type="signal peptide" evidence="1">
    <location>
        <begin position="1"/>
        <end position="20"/>
    </location>
</feature>
<reference evidence="3 4" key="1">
    <citation type="submission" date="2023-10" db="EMBL/GenBank/DDBJ databases">
        <title>Description of Microbulbifer bruguierae sp. nov., isolated from the sediments of mangrove plant Bruguiera sexangula and comparative genomic analyses of the genus Microbulbifer.</title>
        <authorList>
            <person name="Long M."/>
        </authorList>
    </citation>
    <scope>NUCLEOTIDE SEQUENCE [LARGE SCALE GENOMIC DNA]</scope>
    <source>
        <strain evidence="3 4">SPO729</strain>
    </source>
</reference>
<protein>
    <submittedName>
        <fullName evidence="3">Amidohydrolase family protein</fullName>
    </submittedName>
</protein>
<dbReference type="RefSeq" id="WP_318952625.1">
    <property type="nucleotide sequence ID" value="NZ_CP137555.1"/>
</dbReference>
<dbReference type="Proteomes" id="UP001302477">
    <property type="component" value="Chromosome"/>
</dbReference>